<gene>
    <name evidence="2" type="ORF">HMPREF0063_12867</name>
</gene>
<feature type="domain" description="GmrSD restriction endonucleases N-terminal" evidence="1">
    <location>
        <begin position="11"/>
        <end position="158"/>
    </location>
</feature>
<name>E2SFQ8_9ACTN</name>
<comment type="caution">
    <text evidence="2">The sequence shown here is derived from an EMBL/GenBank/DDBJ whole genome shotgun (WGS) entry which is preliminary data.</text>
</comment>
<dbReference type="HOGENOM" id="CLU_701457_0_0_11"/>
<reference evidence="2" key="1">
    <citation type="submission" date="2010-08" db="EMBL/GenBank/DDBJ databases">
        <authorList>
            <person name="Muzny D."/>
            <person name="Qin X."/>
            <person name="Buhay C."/>
            <person name="Dugan-Rocha S."/>
            <person name="Ding Y."/>
            <person name="Chen G."/>
            <person name="Hawes A."/>
            <person name="Holder M."/>
            <person name="Jhangiani S."/>
            <person name="Johnson A."/>
            <person name="Khan Z."/>
            <person name="Li Z."/>
            <person name="Liu W."/>
            <person name="Liu X."/>
            <person name="Perez L."/>
            <person name="Shen H."/>
            <person name="Wang Q."/>
            <person name="Watt J."/>
            <person name="Xi L."/>
            <person name="Xin Y."/>
            <person name="Zhou J."/>
            <person name="Deng J."/>
            <person name="Jiang H."/>
            <person name="Liu Y."/>
            <person name="Qu J."/>
            <person name="Song X.-Z."/>
            <person name="Zhang L."/>
            <person name="Villasana D."/>
            <person name="Johnson A."/>
            <person name="Liu J."/>
            <person name="Liyanage D."/>
            <person name="Lorensuhewa L."/>
            <person name="Robinson T."/>
            <person name="Song A."/>
            <person name="Song B.-B."/>
            <person name="Dinh H."/>
            <person name="Thornton R."/>
            <person name="Coyle M."/>
            <person name="Francisco L."/>
            <person name="Jackson L."/>
            <person name="Javaid M."/>
            <person name="Korchina V."/>
            <person name="Kovar C."/>
            <person name="Mata R."/>
            <person name="Mathew T."/>
            <person name="Ngo R."/>
            <person name="Nguyen L."/>
            <person name="Nguyen N."/>
            <person name="Okwuonu G."/>
            <person name="Ongeri F."/>
            <person name="Pham C."/>
            <person name="Simmons D."/>
            <person name="Wilczek-Boney K."/>
            <person name="Hale W."/>
            <person name="Jakkamsetti A."/>
            <person name="Pham P."/>
            <person name="Ruth R."/>
            <person name="San Lucas F."/>
            <person name="Warren J."/>
            <person name="Zhang J."/>
            <person name="Zhao Z."/>
            <person name="Zhou C."/>
            <person name="Zhu D."/>
            <person name="Lee S."/>
            <person name="Bess C."/>
            <person name="Blankenburg K."/>
            <person name="Forbes L."/>
            <person name="Fu Q."/>
            <person name="Gubbala S."/>
            <person name="Hirani K."/>
            <person name="Jayaseelan J.C."/>
            <person name="Lara F."/>
            <person name="Munidasa M."/>
            <person name="Palculict T."/>
            <person name="Patil S."/>
            <person name="Pu L.-L."/>
            <person name="Saada N."/>
            <person name="Tang L."/>
            <person name="Weissenberger G."/>
            <person name="Zhu Y."/>
            <person name="Hemphill L."/>
            <person name="Shang Y."/>
            <person name="Youmans B."/>
            <person name="Ayvaz T."/>
            <person name="Ross M."/>
            <person name="Santibanez J."/>
            <person name="Aqrawi P."/>
            <person name="Gross S."/>
            <person name="Joshi V."/>
            <person name="Fowler G."/>
            <person name="Nazareth L."/>
            <person name="Reid J."/>
            <person name="Worley K."/>
            <person name="Petrosino J."/>
            <person name="Highlander S."/>
            <person name="Gibbs R."/>
        </authorList>
    </citation>
    <scope>NUCLEOTIDE SEQUENCE [LARGE SCALE GENOMIC DNA]</scope>
    <source>
        <strain evidence="2">DSM 15272</strain>
    </source>
</reference>
<organism evidence="2 3">
    <name type="scientific">Aeromicrobium marinum DSM 15272</name>
    <dbReference type="NCBI Taxonomy" id="585531"/>
    <lineage>
        <taxon>Bacteria</taxon>
        <taxon>Bacillati</taxon>
        <taxon>Actinomycetota</taxon>
        <taxon>Actinomycetes</taxon>
        <taxon>Propionibacteriales</taxon>
        <taxon>Nocardioidaceae</taxon>
        <taxon>Aeromicrobium</taxon>
    </lineage>
</organism>
<proteinExistence type="predicted"/>
<evidence type="ECO:0000313" key="3">
    <source>
        <dbReference type="Proteomes" id="UP000003111"/>
    </source>
</evidence>
<evidence type="ECO:0000259" key="1">
    <source>
        <dbReference type="Pfam" id="PF03235"/>
    </source>
</evidence>
<dbReference type="Proteomes" id="UP000003111">
    <property type="component" value="Unassembled WGS sequence"/>
</dbReference>
<protein>
    <recommendedName>
        <fullName evidence="1">GmrSD restriction endonucleases N-terminal domain-containing protein</fullName>
    </recommendedName>
</protein>
<dbReference type="AlphaFoldDB" id="E2SFQ8"/>
<sequence length="388" mass="44776">MKLSKSELELESVYNRINKGEIDLQPDFQRGEIWDNRRRQRLVDTIIRNWYVPAVHVVKDRDGNEEVLDGQQRLAAIRDFFEDRFGIDGRIEPHNDEILGLHGAKFSHLPEARRRSIQRFTLQIITLTDFEPQEPNELFFRLNQSYNLTPPEKRNALHGEARDAVKELVARLKEVGLLSPESVGFSNGRLAYDDIVARTCVALETDDLGVHINNNVVEDFYRNKEFTERTLERVESAGRALQVQVQRCPERVRFNKGTLFTWLVFLDWASGVYGGVPLELLSRFEADRRRSKNGADPGMSEDRRLLELVSLYEDRAAYRVTDVSSVRTRDLALHLYSNYIFDTPSVRNSDAVLRRITEPSLEPVSSVISDFLAEETWGSELHELAEQT</sequence>
<dbReference type="STRING" id="585531.HMPREF0063_12867"/>
<dbReference type="RefSeq" id="WP_007079074.1">
    <property type="nucleotide sequence ID" value="NZ_CM001024.1"/>
</dbReference>
<dbReference type="Pfam" id="PF03235">
    <property type="entry name" value="GmrSD_N"/>
    <property type="match status" value="1"/>
</dbReference>
<dbReference type="InterPro" id="IPR004919">
    <property type="entry name" value="GmrSD_N"/>
</dbReference>
<accession>E2SFQ8</accession>
<keyword evidence="3" id="KW-1185">Reference proteome</keyword>
<dbReference type="EMBL" id="ACLF03000013">
    <property type="protein sequence ID" value="EFQ82025.1"/>
    <property type="molecule type" value="Genomic_DNA"/>
</dbReference>
<evidence type="ECO:0000313" key="2">
    <source>
        <dbReference type="EMBL" id="EFQ82025.1"/>
    </source>
</evidence>
<dbReference type="PANTHER" id="PTHR39639:SF1">
    <property type="entry name" value="DUF262 DOMAIN-CONTAINING PROTEIN"/>
    <property type="match status" value="1"/>
</dbReference>
<dbReference type="eggNOG" id="COG1479">
    <property type="taxonomic scope" value="Bacteria"/>
</dbReference>
<dbReference type="PANTHER" id="PTHR39639">
    <property type="entry name" value="CHROMOSOME 16, WHOLE GENOME SHOTGUN SEQUENCE"/>
    <property type="match status" value="1"/>
</dbReference>